<reference evidence="1" key="2">
    <citation type="submission" date="2025-08" db="UniProtKB">
        <authorList>
            <consortium name="Ensembl"/>
        </authorList>
    </citation>
    <scope>IDENTIFICATION</scope>
</reference>
<organism evidence="1">
    <name type="scientific">Ovis aries</name>
    <name type="common">Sheep</name>
    <dbReference type="NCBI Taxonomy" id="9940"/>
    <lineage>
        <taxon>Eukaryota</taxon>
        <taxon>Metazoa</taxon>
        <taxon>Chordata</taxon>
        <taxon>Craniata</taxon>
        <taxon>Vertebrata</taxon>
        <taxon>Euteleostomi</taxon>
        <taxon>Mammalia</taxon>
        <taxon>Eutheria</taxon>
        <taxon>Laurasiatheria</taxon>
        <taxon>Artiodactyla</taxon>
        <taxon>Ruminantia</taxon>
        <taxon>Pecora</taxon>
        <taxon>Bovidae</taxon>
        <taxon>Caprinae</taxon>
        <taxon>Ovis</taxon>
    </lineage>
</organism>
<proteinExistence type="predicted"/>
<dbReference type="Ensembl" id="ENSOART00020019775.2">
    <property type="protein sequence ID" value="ENSOARP00020016374.2"/>
    <property type="gene ID" value="ENSOARG00020012973.2"/>
</dbReference>
<name>A0AC11BKG0_SHEEP</name>
<evidence type="ECO:0000313" key="1">
    <source>
        <dbReference type="Ensembl" id="ENSOARP00020016374.2"/>
    </source>
</evidence>
<reference evidence="1" key="1">
    <citation type="submission" date="2020-11" db="EMBL/GenBank/DDBJ databases">
        <authorList>
            <person name="Davenport K.M."/>
            <person name="Bickhart D.M."/>
            <person name="Smith T.P.L."/>
            <person name="Murdoch B.M."/>
            <person name="Rosen B.D."/>
        </authorList>
    </citation>
    <scope>NUCLEOTIDE SEQUENCE [LARGE SCALE GENOMIC DNA]</scope>
    <source>
        <strain evidence="1">OAR_USU_Benz2616</strain>
    </source>
</reference>
<accession>A0AC11BKG0</accession>
<gene>
    <name evidence="1" type="primary">CD320</name>
</gene>
<sequence length="280" mass="29538">MCAQACARIRDRLGVRVDPAGAERGWYDERLGGSGSIAACCGPRPGAAGTAWLRAVPGDRPDSDPDLVPDPGPSAGSCPPTDFQCQSDGRCVPLIWRCDVDQDCLDGSDEEECGTEVPNVSPSPCDIMDDCPDRNKSLLNCGPQPCPKGELCCLLDGLCIPTTWLCDGHRDCSDYSDELGCGNKTHQAGRTMSTGTPATLENVTYLRNATVNTIEDWDSIQSGNRSAYGIIAAVAVLSASLAAGILFALSRLCAQGCLDPLGLLVFVKGSLQPERKTSVL</sequence>
<reference evidence="1" key="3">
    <citation type="submission" date="2025-09" db="UniProtKB">
        <authorList>
            <consortium name="Ensembl"/>
        </authorList>
    </citation>
    <scope>IDENTIFICATION</scope>
</reference>
<protein>
    <submittedName>
        <fullName evidence="1">Uncharacterized protein</fullName>
    </submittedName>
</protein>